<dbReference type="AlphaFoldDB" id="A0AAF3EQQ3"/>
<dbReference type="Proteomes" id="UP000887575">
    <property type="component" value="Unassembled WGS sequence"/>
</dbReference>
<protein>
    <submittedName>
        <fullName evidence="3">Uncharacterized protein</fullName>
    </submittedName>
</protein>
<accession>A0AAF3EQQ3</accession>
<proteinExistence type="predicted"/>
<organism evidence="2 3">
    <name type="scientific">Mesorhabditis belari</name>
    <dbReference type="NCBI Taxonomy" id="2138241"/>
    <lineage>
        <taxon>Eukaryota</taxon>
        <taxon>Metazoa</taxon>
        <taxon>Ecdysozoa</taxon>
        <taxon>Nematoda</taxon>
        <taxon>Chromadorea</taxon>
        <taxon>Rhabditida</taxon>
        <taxon>Rhabditina</taxon>
        <taxon>Rhabditomorpha</taxon>
        <taxon>Rhabditoidea</taxon>
        <taxon>Rhabditidae</taxon>
        <taxon>Mesorhabditinae</taxon>
        <taxon>Mesorhabditis</taxon>
    </lineage>
</organism>
<reference evidence="3" key="1">
    <citation type="submission" date="2024-02" db="UniProtKB">
        <authorList>
            <consortium name="WormBaseParasite"/>
        </authorList>
    </citation>
    <scope>IDENTIFICATION</scope>
</reference>
<evidence type="ECO:0000256" key="1">
    <source>
        <dbReference type="SAM" id="MobiDB-lite"/>
    </source>
</evidence>
<sequence length="97" mass="11791">MISRRNRVLFNKVTREYQDTVEKAEQSFVKKWREKDDPRPYPKKIRICNFEIYTWYTSLYPLERASGRRQLDMSFTEDDVQDKNTNEIKQEAISSSF</sequence>
<keyword evidence="2" id="KW-1185">Reference proteome</keyword>
<evidence type="ECO:0000313" key="3">
    <source>
        <dbReference type="WBParaSite" id="MBELARI_LOCUS1642"/>
    </source>
</evidence>
<dbReference type="WBParaSite" id="MBELARI_LOCUS1642">
    <property type="protein sequence ID" value="MBELARI_LOCUS1642"/>
    <property type="gene ID" value="MBELARI_LOCUS1642"/>
</dbReference>
<feature type="compositionally biased region" description="Basic and acidic residues" evidence="1">
    <location>
        <begin position="81"/>
        <end position="90"/>
    </location>
</feature>
<feature type="region of interest" description="Disordered" evidence="1">
    <location>
        <begin position="74"/>
        <end position="97"/>
    </location>
</feature>
<evidence type="ECO:0000313" key="2">
    <source>
        <dbReference type="Proteomes" id="UP000887575"/>
    </source>
</evidence>
<name>A0AAF3EQQ3_9BILA</name>